<evidence type="ECO:0000313" key="3">
    <source>
        <dbReference type="Proteomes" id="UP000299084"/>
    </source>
</evidence>
<dbReference type="EMBL" id="JWIN03000037">
    <property type="protein sequence ID" value="KAB1253302.1"/>
    <property type="molecule type" value="Genomic_DNA"/>
</dbReference>
<keyword evidence="3" id="KW-1185">Reference proteome</keyword>
<name>A0A5N4C342_CAMDR</name>
<sequence length="71" mass="7887">MGLFSSSQHTRAASCSTHKSQHPSQSLYLSLQQVPFMFPAPHVASLPLGQSWERENSLGYTHSIGRMWAIS</sequence>
<gene>
    <name evidence="2" type="ORF">Cadr_000002763</name>
</gene>
<protein>
    <submittedName>
        <fullName evidence="2">Uncharacterized protein</fullName>
    </submittedName>
</protein>
<comment type="caution">
    <text evidence="2">The sequence shown here is derived from an EMBL/GenBank/DDBJ whole genome shotgun (WGS) entry which is preliminary data.</text>
</comment>
<proteinExistence type="predicted"/>
<accession>A0A5N4C342</accession>
<dbReference type="Proteomes" id="UP000299084">
    <property type="component" value="Unassembled WGS sequence"/>
</dbReference>
<evidence type="ECO:0000256" key="1">
    <source>
        <dbReference type="SAM" id="MobiDB-lite"/>
    </source>
</evidence>
<organism evidence="2 3">
    <name type="scientific">Camelus dromedarius</name>
    <name type="common">Dromedary</name>
    <name type="synonym">Arabian camel</name>
    <dbReference type="NCBI Taxonomy" id="9838"/>
    <lineage>
        <taxon>Eukaryota</taxon>
        <taxon>Metazoa</taxon>
        <taxon>Chordata</taxon>
        <taxon>Craniata</taxon>
        <taxon>Vertebrata</taxon>
        <taxon>Euteleostomi</taxon>
        <taxon>Mammalia</taxon>
        <taxon>Eutheria</taxon>
        <taxon>Laurasiatheria</taxon>
        <taxon>Artiodactyla</taxon>
        <taxon>Tylopoda</taxon>
        <taxon>Camelidae</taxon>
        <taxon>Camelus</taxon>
    </lineage>
</organism>
<evidence type="ECO:0000313" key="2">
    <source>
        <dbReference type="EMBL" id="KAB1253302.1"/>
    </source>
</evidence>
<feature type="region of interest" description="Disordered" evidence="1">
    <location>
        <begin position="1"/>
        <end position="22"/>
    </location>
</feature>
<dbReference type="AlphaFoldDB" id="A0A5N4C342"/>
<reference evidence="2 3" key="1">
    <citation type="journal article" date="2019" name="Mol. Ecol. Resour.">
        <title>Improving Illumina assemblies with Hi-C and long reads: an example with the North African dromedary.</title>
        <authorList>
            <person name="Elbers J.P."/>
            <person name="Rogers M.F."/>
            <person name="Perelman P.L."/>
            <person name="Proskuryakova A.A."/>
            <person name="Serdyukova N.A."/>
            <person name="Johnson W.E."/>
            <person name="Horin P."/>
            <person name="Corander J."/>
            <person name="Murphy D."/>
            <person name="Burger P.A."/>
        </authorList>
    </citation>
    <scope>NUCLEOTIDE SEQUENCE [LARGE SCALE GENOMIC DNA]</scope>
    <source>
        <strain evidence="2">Drom800</strain>
        <tissue evidence="2">Blood</tissue>
    </source>
</reference>